<organism evidence="2 3">
    <name type="scientific">Lymnaea stagnalis</name>
    <name type="common">Great pond snail</name>
    <name type="synonym">Helix stagnalis</name>
    <dbReference type="NCBI Taxonomy" id="6523"/>
    <lineage>
        <taxon>Eukaryota</taxon>
        <taxon>Metazoa</taxon>
        <taxon>Spiralia</taxon>
        <taxon>Lophotrochozoa</taxon>
        <taxon>Mollusca</taxon>
        <taxon>Gastropoda</taxon>
        <taxon>Heterobranchia</taxon>
        <taxon>Euthyneura</taxon>
        <taxon>Panpulmonata</taxon>
        <taxon>Hygrophila</taxon>
        <taxon>Lymnaeoidea</taxon>
        <taxon>Lymnaeidae</taxon>
        <taxon>Lymnaea</taxon>
    </lineage>
</organism>
<name>A0AAV2H641_LYMST</name>
<feature type="signal peptide" evidence="1">
    <location>
        <begin position="1"/>
        <end position="19"/>
    </location>
</feature>
<feature type="chain" id="PRO_5043337527" evidence="1">
    <location>
        <begin position="20"/>
        <end position="116"/>
    </location>
</feature>
<reference evidence="2 3" key="1">
    <citation type="submission" date="2024-04" db="EMBL/GenBank/DDBJ databases">
        <authorList>
            <consortium name="Genoscope - CEA"/>
            <person name="William W."/>
        </authorList>
    </citation>
    <scope>NUCLEOTIDE SEQUENCE [LARGE SCALE GENOMIC DNA]</scope>
</reference>
<accession>A0AAV2H641</accession>
<evidence type="ECO:0000256" key="1">
    <source>
        <dbReference type="SAM" id="SignalP"/>
    </source>
</evidence>
<dbReference type="AlphaFoldDB" id="A0AAV2H641"/>
<dbReference type="Proteomes" id="UP001497497">
    <property type="component" value="Unassembled WGS sequence"/>
</dbReference>
<protein>
    <submittedName>
        <fullName evidence="2">Uncharacterized protein</fullName>
    </submittedName>
</protein>
<keyword evidence="3" id="KW-1185">Reference proteome</keyword>
<evidence type="ECO:0000313" key="3">
    <source>
        <dbReference type="Proteomes" id="UP001497497"/>
    </source>
</evidence>
<proteinExistence type="predicted"/>
<comment type="caution">
    <text evidence="2">The sequence shown here is derived from an EMBL/GenBank/DDBJ whole genome shotgun (WGS) entry which is preliminary data.</text>
</comment>
<gene>
    <name evidence="2" type="ORF">GSLYS_00003329001</name>
</gene>
<keyword evidence="1" id="KW-0732">Signal</keyword>
<evidence type="ECO:0000313" key="2">
    <source>
        <dbReference type="EMBL" id="CAL1529174.1"/>
    </source>
</evidence>
<sequence>MMLIQVLIATLCVLPLASSFYIGHDFDTPDQKVLRRNAFGQVQAFDVSHERRLVSNGYGGLSQINVVEYSDPDTYHPVGPAIFPHPIGLPNRPVYPGPMPLPYHPGVPFPPRYYLH</sequence>
<dbReference type="EMBL" id="CAXITT010000044">
    <property type="protein sequence ID" value="CAL1529174.1"/>
    <property type="molecule type" value="Genomic_DNA"/>
</dbReference>